<dbReference type="PANTHER" id="PTHR43279">
    <property type="entry name" value="CATECHOL-2,3-DIOXYGENASE"/>
    <property type="match status" value="1"/>
</dbReference>
<accession>A0ABN1D2V1</accession>
<feature type="region of interest" description="Disordered" evidence="1">
    <location>
        <begin position="161"/>
        <end position="181"/>
    </location>
</feature>
<dbReference type="SUPFAM" id="SSF54593">
    <property type="entry name" value="Glyoxalase/Bleomycin resistance protein/Dihydroxybiphenyl dioxygenase"/>
    <property type="match status" value="2"/>
</dbReference>
<dbReference type="RefSeq" id="WP_176400615.1">
    <property type="nucleotide sequence ID" value="NZ_BAAAEN010000042.1"/>
</dbReference>
<proteinExistence type="predicted"/>
<keyword evidence="4" id="KW-1185">Reference proteome</keyword>
<reference evidence="3 4" key="1">
    <citation type="journal article" date="2019" name="Int. J. Syst. Evol. Microbiol.">
        <title>The Global Catalogue of Microorganisms (GCM) 10K type strain sequencing project: providing services to taxonomists for standard genome sequencing and annotation.</title>
        <authorList>
            <consortium name="The Broad Institute Genomics Platform"/>
            <consortium name="The Broad Institute Genome Sequencing Center for Infectious Disease"/>
            <person name="Wu L."/>
            <person name="Ma J."/>
        </authorList>
    </citation>
    <scope>NUCLEOTIDE SEQUENCE [LARGE SCALE GENOMIC DNA]</scope>
    <source>
        <strain evidence="3 4">JCM 14330</strain>
    </source>
</reference>
<dbReference type="InterPro" id="IPR004360">
    <property type="entry name" value="Glyas_Fos-R_dOase_dom"/>
</dbReference>
<evidence type="ECO:0000256" key="1">
    <source>
        <dbReference type="SAM" id="MobiDB-lite"/>
    </source>
</evidence>
<evidence type="ECO:0000313" key="4">
    <source>
        <dbReference type="Proteomes" id="UP001501706"/>
    </source>
</evidence>
<dbReference type="Pfam" id="PF00903">
    <property type="entry name" value="Glyoxalase"/>
    <property type="match status" value="2"/>
</dbReference>
<feature type="compositionally biased region" description="Basic and acidic residues" evidence="1">
    <location>
        <begin position="169"/>
        <end position="181"/>
    </location>
</feature>
<dbReference type="PANTHER" id="PTHR43279:SF1">
    <property type="entry name" value="CATECHOL-2,3-DIOXYGENASE"/>
    <property type="match status" value="1"/>
</dbReference>
<protein>
    <submittedName>
        <fullName evidence="3">VOC family protein</fullName>
    </submittedName>
</protein>
<dbReference type="InterPro" id="IPR029068">
    <property type="entry name" value="Glyas_Bleomycin-R_OHBP_Dase"/>
</dbReference>
<evidence type="ECO:0000313" key="3">
    <source>
        <dbReference type="EMBL" id="GAA0532760.1"/>
    </source>
</evidence>
<dbReference type="Gene3D" id="3.10.180.10">
    <property type="entry name" value="2,3-Dihydroxybiphenyl 1,2-Dioxygenase, domain 1"/>
    <property type="match status" value="2"/>
</dbReference>
<dbReference type="Proteomes" id="UP001501706">
    <property type="component" value="Unassembled WGS sequence"/>
</dbReference>
<name>A0ABN1D2V1_9BURK</name>
<comment type="caution">
    <text evidence="3">The sequence shown here is derived from an EMBL/GenBank/DDBJ whole genome shotgun (WGS) entry which is preliminary data.</text>
</comment>
<dbReference type="EMBL" id="BAAAEN010000042">
    <property type="protein sequence ID" value="GAA0532760.1"/>
    <property type="molecule type" value="Genomic_DNA"/>
</dbReference>
<evidence type="ECO:0000259" key="2">
    <source>
        <dbReference type="PROSITE" id="PS51819"/>
    </source>
</evidence>
<dbReference type="InterPro" id="IPR037523">
    <property type="entry name" value="VOC_core"/>
</dbReference>
<feature type="domain" description="VOC" evidence="2">
    <location>
        <begin position="192"/>
        <end position="309"/>
    </location>
</feature>
<feature type="domain" description="VOC" evidence="2">
    <location>
        <begin position="11"/>
        <end position="141"/>
    </location>
</feature>
<sequence>MNQGAIFQPRRLGHVNLVVADLQRSIDFYRDVCGLNLEFTESGLRAAFMGTGHTPHDVGMMERTSEARQGRDGHTQIAKGTARAINLNHIAWEMDTEAELVRAYERARAAGIAVPRTLDHQIAHSVYLKDPDGNTNEFYADTIKDWRAVLHGDVELITSTWKPGSEAPATDRRWSAEPDRRPVPGAVMQPLRLSHVVLTTTSLAPMEAFYTEVAGLEMVARSERGILLRASGHPTAYQLAIIQGDVAGMHHYSFDVAGATDLDAAAGRLRSLGCLTGAPAARSLTAVDPDGFLVEFAQAGEADLARLEDALSAA</sequence>
<dbReference type="PROSITE" id="PS51819">
    <property type="entry name" value="VOC"/>
    <property type="match status" value="2"/>
</dbReference>
<gene>
    <name evidence="3" type="ORF">GCM10009097_57550</name>
</gene>
<organism evidence="3 4">
    <name type="scientific">Pigmentiphaga daeguensis</name>
    <dbReference type="NCBI Taxonomy" id="414049"/>
    <lineage>
        <taxon>Bacteria</taxon>
        <taxon>Pseudomonadati</taxon>
        <taxon>Pseudomonadota</taxon>
        <taxon>Betaproteobacteria</taxon>
        <taxon>Burkholderiales</taxon>
        <taxon>Alcaligenaceae</taxon>
        <taxon>Pigmentiphaga</taxon>
    </lineage>
</organism>